<dbReference type="KEGG" id="lvs:LOKVESSMR4R_02199"/>
<dbReference type="SUPFAM" id="SSF53448">
    <property type="entry name" value="Nucleotide-diphospho-sugar transferases"/>
    <property type="match status" value="1"/>
</dbReference>
<keyword evidence="5" id="KW-1185">Reference proteome</keyword>
<dbReference type="Pfam" id="PF01501">
    <property type="entry name" value="Glyco_transf_8"/>
    <property type="match status" value="1"/>
</dbReference>
<reference evidence="4 5" key="1">
    <citation type="submission" date="2017-05" db="EMBL/GenBank/DDBJ databases">
        <title>Genome Sequence of Loktanella vestfoldensis Strain SMR4r Isolated from a Culture of the Diatom Skeletonema marinoi.</title>
        <authorList>
            <person name="Topel M."/>
            <person name="Pinder M.I.M."/>
            <person name="Johansson O.N."/>
            <person name="Kourtchenko O."/>
            <person name="Godhe A."/>
            <person name="Clarke A.K."/>
        </authorList>
    </citation>
    <scope>NUCLEOTIDE SEQUENCE [LARGE SCALE GENOMIC DNA]</scope>
    <source>
        <strain evidence="4 5">SMR4r</strain>
    </source>
</reference>
<dbReference type="GO" id="GO:0046872">
    <property type="term" value="F:metal ion binding"/>
    <property type="evidence" value="ECO:0007669"/>
    <property type="project" value="UniProtKB-KW"/>
</dbReference>
<keyword evidence="2" id="KW-0808">Transferase</keyword>
<evidence type="ECO:0000256" key="1">
    <source>
        <dbReference type="ARBA" id="ARBA00022676"/>
    </source>
</evidence>
<dbReference type="PANTHER" id="PTHR13778">
    <property type="entry name" value="GLYCOSYLTRANSFERASE 8 DOMAIN-CONTAINING PROTEIN"/>
    <property type="match status" value="1"/>
</dbReference>
<evidence type="ECO:0000256" key="2">
    <source>
        <dbReference type="ARBA" id="ARBA00022679"/>
    </source>
</evidence>
<accession>A0A1Y0ED24</accession>
<dbReference type="STRING" id="1122181.GCA_000382265_02158"/>
<keyword evidence="1" id="KW-0328">Glycosyltransferase</keyword>
<dbReference type="InterPro" id="IPR029044">
    <property type="entry name" value="Nucleotide-diphossugar_trans"/>
</dbReference>
<proteinExistence type="predicted"/>
<dbReference type="InterPro" id="IPR050748">
    <property type="entry name" value="Glycosyltrans_8_dom-fam"/>
</dbReference>
<name>A0A1Y0ED24_9RHOB</name>
<dbReference type="InterPro" id="IPR002495">
    <property type="entry name" value="Glyco_trans_8"/>
</dbReference>
<dbReference type="AlphaFoldDB" id="A0A1Y0ED24"/>
<dbReference type="Gene3D" id="3.90.550.10">
    <property type="entry name" value="Spore Coat Polysaccharide Biosynthesis Protein SpsA, Chain A"/>
    <property type="match status" value="1"/>
</dbReference>
<protein>
    <submittedName>
        <fullName evidence="4">General stress protein A</fullName>
    </submittedName>
</protein>
<dbReference type="PANTHER" id="PTHR13778:SF47">
    <property type="entry name" value="LIPOPOLYSACCHARIDE 1,3-GALACTOSYLTRANSFERASE"/>
    <property type="match status" value="1"/>
</dbReference>
<organism evidence="4 5">
    <name type="scientific">Yoonia vestfoldensis</name>
    <dbReference type="NCBI Taxonomy" id="245188"/>
    <lineage>
        <taxon>Bacteria</taxon>
        <taxon>Pseudomonadati</taxon>
        <taxon>Pseudomonadota</taxon>
        <taxon>Alphaproteobacteria</taxon>
        <taxon>Rhodobacterales</taxon>
        <taxon>Paracoccaceae</taxon>
        <taxon>Yoonia</taxon>
    </lineage>
</organism>
<gene>
    <name evidence="4" type="primary">gspA</name>
    <name evidence="4" type="ORF">LOKVESSMR4R_02199</name>
</gene>
<sequence>MIFCTDKAYLPFASLAIHTLLRNNPLRDYDICIASLDLLDLPAELRAHDIRLCQIDVGDAFDGMPVTERLSLATYMRLALPEAFAADYDRILYIDSDVFVVGTAISDVFSLDLGGRVLGACLDTTKWKYPRRPTKDQAATGMNGSYFNAGVLLIDCAAFRAQDIRSRCIAAAQKHAGSVLELDQTLLNMVLQDSWAMLHPAWNWQWVVVRPLFEAYVDTQIVHFIGASKPWSPKGAKVPVRYREITRRFLLQHYPDLAQNVVAPVGRFEGLRTAATFVRHMTKTKHFIRAYNRHGGDIMLVLPSPDLR</sequence>
<dbReference type="Proteomes" id="UP000195273">
    <property type="component" value="Chromosome"/>
</dbReference>
<evidence type="ECO:0000313" key="4">
    <source>
        <dbReference type="EMBL" id="ARU01506.1"/>
    </source>
</evidence>
<dbReference type="CDD" id="cd04194">
    <property type="entry name" value="GT8_A4GalT_like"/>
    <property type="match status" value="1"/>
</dbReference>
<keyword evidence="3" id="KW-0479">Metal-binding</keyword>
<evidence type="ECO:0000313" key="5">
    <source>
        <dbReference type="Proteomes" id="UP000195273"/>
    </source>
</evidence>
<dbReference type="GO" id="GO:0016757">
    <property type="term" value="F:glycosyltransferase activity"/>
    <property type="evidence" value="ECO:0007669"/>
    <property type="project" value="UniProtKB-KW"/>
</dbReference>
<evidence type="ECO:0000256" key="3">
    <source>
        <dbReference type="ARBA" id="ARBA00022723"/>
    </source>
</evidence>
<dbReference type="EMBL" id="CP021431">
    <property type="protein sequence ID" value="ARU01506.1"/>
    <property type="molecule type" value="Genomic_DNA"/>
</dbReference>